<gene>
    <name evidence="2" type="ORF">JQN83_09380</name>
</gene>
<dbReference type="PANTHER" id="PTHR12631:SF10">
    <property type="entry name" value="BETA-XYLOSIDASE-LIKE PROTEIN-RELATED"/>
    <property type="match status" value="1"/>
</dbReference>
<dbReference type="SUPFAM" id="SSF51445">
    <property type="entry name" value="(Trans)glycosidases"/>
    <property type="match status" value="1"/>
</dbReference>
<sequence length="516" mass="54603">MNRRDGSPGRRAAGPPATGRAGSSAHRRAGRRMLIAGALLFALVAGAACSDDPAPAPRPAPSVTGPSAGASGTPLPAGAPVRNPFGAHWDFSRHDQFVPYLEKLTGSTTYHELSWCDIEKTQGSPDFAAVDQIAERSRKLGITLHLKIRTGVCWATGGTAKFTRGQANKTESAMPTDLAAYQNFVRTLVQRYAPYGVGEYAIENEVNAQQYWAGSPEDYRRLVTAAAEAIRSADPKAKVVDSGMSSVAYGMGVADRLLRAGQPDQAVAAYQAYFQRRIGTRGRLIPAVNDPTALRTALDNAQNSRNLAYLAVTEKLLDDRVVDVRQLHFYEHFSGVPALLDYLRAETPSGVPVQAWEVGQFWKDGDDDAAARGDEMVKVVSMLVAGGIHEVLWLPLAYNPNNRAGAEVRYGLLDPDGTQRQAGAMMAALAAAARDATVEPVNGKGLTGVAFRRGKESTLVVWSTSNGTVSLPATGGVTGGPVGADPTARTGALPIGPSPVLVRAQGDPASVLAPIR</sequence>
<evidence type="ECO:0000313" key="2">
    <source>
        <dbReference type="EMBL" id="MBO4161026.1"/>
    </source>
</evidence>
<dbReference type="InterPro" id="IPR051923">
    <property type="entry name" value="Glycosyl_Hydrolase_39"/>
</dbReference>
<feature type="compositionally biased region" description="Low complexity" evidence="1">
    <location>
        <begin position="9"/>
        <end position="24"/>
    </location>
</feature>
<accession>A0ABS3V620</accession>
<feature type="region of interest" description="Disordered" evidence="1">
    <location>
        <begin position="1"/>
        <end position="26"/>
    </location>
</feature>
<dbReference type="InterPro" id="IPR017853">
    <property type="entry name" value="GH"/>
</dbReference>
<feature type="region of interest" description="Disordered" evidence="1">
    <location>
        <begin position="51"/>
        <end position="78"/>
    </location>
</feature>
<name>A0ABS3V620_9ACTN</name>
<reference evidence="2 3" key="1">
    <citation type="submission" date="2021-03" db="EMBL/GenBank/DDBJ databases">
        <authorList>
            <person name="Lee D.-H."/>
        </authorList>
    </citation>
    <scope>NUCLEOTIDE SEQUENCE [LARGE SCALE GENOMIC DNA]</scope>
    <source>
        <strain evidence="2 3">MMS20-R2-23</strain>
    </source>
</reference>
<dbReference type="Proteomes" id="UP000671399">
    <property type="component" value="Unassembled WGS sequence"/>
</dbReference>
<dbReference type="Gene3D" id="3.20.20.80">
    <property type="entry name" value="Glycosidases"/>
    <property type="match status" value="1"/>
</dbReference>
<organism evidence="2 3">
    <name type="scientific">Micromonospora antibiotica</name>
    <dbReference type="NCBI Taxonomy" id="2807623"/>
    <lineage>
        <taxon>Bacteria</taxon>
        <taxon>Bacillati</taxon>
        <taxon>Actinomycetota</taxon>
        <taxon>Actinomycetes</taxon>
        <taxon>Micromonosporales</taxon>
        <taxon>Micromonosporaceae</taxon>
        <taxon>Micromonospora</taxon>
    </lineage>
</organism>
<evidence type="ECO:0008006" key="4">
    <source>
        <dbReference type="Google" id="ProtNLM"/>
    </source>
</evidence>
<evidence type="ECO:0000256" key="1">
    <source>
        <dbReference type="SAM" id="MobiDB-lite"/>
    </source>
</evidence>
<dbReference type="PANTHER" id="PTHR12631">
    <property type="entry name" value="ALPHA-L-IDURONIDASE"/>
    <property type="match status" value="1"/>
</dbReference>
<protein>
    <recommendedName>
        <fullName evidence="4">Beta-galactosidase</fullName>
    </recommendedName>
</protein>
<keyword evidence="3" id="KW-1185">Reference proteome</keyword>
<dbReference type="RefSeq" id="WP_208566673.1">
    <property type="nucleotide sequence ID" value="NZ_JAGFWR010000003.1"/>
</dbReference>
<comment type="caution">
    <text evidence="2">The sequence shown here is derived from an EMBL/GenBank/DDBJ whole genome shotgun (WGS) entry which is preliminary data.</text>
</comment>
<proteinExistence type="predicted"/>
<evidence type="ECO:0000313" key="3">
    <source>
        <dbReference type="Proteomes" id="UP000671399"/>
    </source>
</evidence>
<dbReference type="EMBL" id="JAGFWR010000003">
    <property type="protein sequence ID" value="MBO4161026.1"/>
    <property type="molecule type" value="Genomic_DNA"/>
</dbReference>